<evidence type="ECO:0000313" key="1">
    <source>
        <dbReference type="EMBL" id="ABP69342.1"/>
    </source>
</evidence>
<dbReference type="KEGG" id="rsq:Rsph17025_0436"/>
<dbReference type="HOGENOM" id="CLU_870546_0_0_5"/>
<dbReference type="AlphaFoldDB" id="A4WPM8"/>
<protein>
    <recommendedName>
        <fullName evidence="2">GAF domain-containing protein</fullName>
    </recommendedName>
</protein>
<dbReference type="eggNOG" id="ENOG5033MHW">
    <property type="taxonomic scope" value="Bacteria"/>
</dbReference>
<evidence type="ECO:0008006" key="2">
    <source>
        <dbReference type="Google" id="ProtNLM"/>
    </source>
</evidence>
<sequence length="282" mass="31433">MKDDEFHRKVEHWLSDDPTRWERFQLAARALWHNKVPRSFRWWSVIHWLTKMALASSAPAVAYFMNRSIPAWAAITASVGILIGNIVVSLFDQLSKARRADRGGETELAVRFGEIIASFETKTTAIGDADDSIRSALGVIEIVARKITKSTKGSIAVSLATYNGSGTSEMRIRHRNPGNDRAGNRKFPTTYVLGHYAAQAGDPRVVHDLKSFGRRGFSSPTGHDVNYRSIYFIPVSRVVKGTQVPCGFISIDSTRAYAFYGNRDKAIIVTCEAFIDHVQSLL</sequence>
<gene>
    <name evidence="1" type="ordered locus">Rsph17025_0436</name>
</gene>
<reference evidence="1" key="1">
    <citation type="submission" date="2007-04" db="EMBL/GenBank/DDBJ databases">
        <title>Complete sequence of chromosome of Rhodobacter sphaeroides ATCC 17025.</title>
        <authorList>
            <consortium name="US DOE Joint Genome Institute"/>
            <person name="Copeland A."/>
            <person name="Lucas S."/>
            <person name="Lapidus A."/>
            <person name="Barry K."/>
            <person name="Detter J.C."/>
            <person name="Glavina del Rio T."/>
            <person name="Hammon N."/>
            <person name="Israni S."/>
            <person name="Dalin E."/>
            <person name="Tice H."/>
            <person name="Pitluck S."/>
            <person name="Chertkov O."/>
            <person name="Brettin T."/>
            <person name="Bruce D."/>
            <person name="Han C."/>
            <person name="Schmutz J."/>
            <person name="Larimer F."/>
            <person name="Land M."/>
            <person name="Hauser L."/>
            <person name="Kyrpides N."/>
            <person name="Kim E."/>
            <person name="Richardson P."/>
            <person name="Mackenzie C."/>
            <person name="Choudhary M."/>
            <person name="Donohue T.J."/>
            <person name="Kaplan S."/>
        </authorList>
    </citation>
    <scope>NUCLEOTIDE SEQUENCE [LARGE SCALE GENOMIC DNA]</scope>
    <source>
        <strain evidence="1">ATCC 17025</strain>
    </source>
</reference>
<organism evidence="1">
    <name type="scientific">Cereibacter sphaeroides (strain ATCC 17025 / ATH 2.4.3)</name>
    <name type="common">Rhodobacter sphaeroides</name>
    <dbReference type="NCBI Taxonomy" id="349102"/>
    <lineage>
        <taxon>Bacteria</taxon>
        <taxon>Pseudomonadati</taxon>
        <taxon>Pseudomonadota</taxon>
        <taxon>Alphaproteobacteria</taxon>
        <taxon>Rhodobacterales</taxon>
        <taxon>Paracoccaceae</taxon>
        <taxon>Cereibacter</taxon>
    </lineage>
</organism>
<dbReference type="EMBL" id="CP000661">
    <property type="protein sequence ID" value="ABP69342.1"/>
    <property type="molecule type" value="Genomic_DNA"/>
</dbReference>
<accession>A4WPM8</accession>
<name>A4WPM8_CERS5</name>
<proteinExistence type="predicted"/>
<dbReference type="BioCyc" id="RSPH349102:G1G8M-448-MONOMER"/>